<protein>
    <submittedName>
        <fullName evidence="8">TolC family protein</fullName>
    </submittedName>
</protein>
<gene>
    <name evidence="8" type="ORF">WKW82_06805</name>
</gene>
<feature type="chain" id="PRO_5046867325" evidence="7">
    <location>
        <begin position="20"/>
        <end position="508"/>
    </location>
</feature>
<evidence type="ECO:0000256" key="7">
    <source>
        <dbReference type="SAM" id="SignalP"/>
    </source>
</evidence>
<dbReference type="InterPro" id="IPR051906">
    <property type="entry name" value="TolC-like"/>
</dbReference>
<keyword evidence="5" id="KW-0998">Cell outer membrane</keyword>
<evidence type="ECO:0000313" key="8">
    <source>
        <dbReference type="EMBL" id="MEJ8846350.1"/>
    </source>
</evidence>
<dbReference type="Gene3D" id="1.20.1600.10">
    <property type="entry name" value="Outer membrane efflux proteins (OEP)"/>
    <property type="match status" value="1"/>
</dbReference>
<evidence type="ECO:0000313" key="9">
    <source>
        <dbReference type="Proteomes" id="UP001385892"/>
    </source>
</evidence>
<keyword evidence="6" id="KW-0175">Coiled coil</keyword>
<reference evidence="8 9" key="1">
    <citation type="submission" date="2024-03" db="EMBL/GenBank/DDBJ databases">
        <title>Novel species of the genus Variovorax.</title>
        <authorList>
            <person name="Liu Q."/>
            <person name="Xin Y.-H."/>
        </authorList>
    </citation>
    <scope>NUCLEOTIDE SEQUENCE [LARGE SCALE GENOMIC DNA]</scope>
    <source>
        <strain evidence="8 9">KACC 18900</strain>
    </source>
</reference>
<organism evidence="8 9">
    <name type="scientific">Variovorax rhizosphaerae</name>
    <dbReference type="NCBI Taxonomy" id="1836200"/>
    <lineage>
        <taxon>Bacteria</taxon>
        <taxon>Pseudomonadati</taxon>
        <taxon>Pseudomonadota</taxon>
        <taxon>Betaproteobacteria</taxon>
        <taxon>Burkholderiales</taxon>
        <taxon>Comamonadaceae</taxon>
        <taxon>Variovorax</taxon>
    </lineage>
</organism>
<dbReference type="PROSITE" id="PS51257">
    <property type="entry name" value="PROKAR_LIPOPROTEIN"/>
    <property type="match status" value="1"/>
</dbReference>
<sequence>MWYWSLKAPGAAMLALALAACTNIRQQPYTQDETVDRAKADQVRMYADQEPVTGPITFYEAAARALKYNLDHRLKLMESALAVNLRDVSSYEMLPRLVASAARTGRDNDSGGTSIGIEDRQVSLRASTSEERYRNLSSLGLSWSTLDFSIAYYRTAQKADQILMAEERRRKVAQNVLQDVRNAYWRALGAQRLLPQVDGLLKRTNDALRQAREAQDKGLMPRQEILAYQRALLDSVSLLTIRRQDLEFSQAELRALMSLPANSPMQLVDTPDPVLPMIGPDVSQLEQLSLVRRPEIMEEWYRKRVNERDMEIAKAQLWPSIGVSVSTQYDSNIYLYNNHWNAVGIDVSINLLKLLALPSLNATQQSQRETDDARRIALSMAILTQVRVGALRYQLTLQEVQFANESLRVDTSLLDYARAAKKTTLGSDLEVIRAEGRYLLSRYQREAAFSNAEAAWGRLYNSVGLDVFPTAIDSYDIKTLAAEIERVTTDMEQNKLIRGGTGASLVKR</sequence>
<evidence type="ECO:0000256" key="2">
    <source>
        <dbReference type="ARBA" id="ARBA00022452"/>
    </source>
</evidence>
<dbReference type="EMBL" id="JBBKZT010000003">
    <property type="protein sequence ID" value="MEJ8846350.1"/>
    <property type="molecule type" value="Genomic_DNA"/>
</dbReference>
<proteinExistence type="predicted"/>
<keyword evidence="7" id="KW-0732">Signal</keyword>
<keyword evidence="3" id="KW-0812">Transmembrane</keyword>
<feature type="coiled-coil region" evidence="6">
    <location>
        <begin position="163"/>
        <end position="217"/>
    </location>
</feature>
<dbReference type="Proteomes" id="UP001385892">
    <property type="component" value="Unassembled WGS sequence"/>
</dbReference>
<evidence type="ECO:0000256" key="1">
    <source>
        <dbReference type="ARBA" id="ARBA00004442"/>
    </source>
</evidence>
<evidence type="ECO:0000256" key="3">
    <source>
        <dbReference type="ARBA" id="ARBA00022692"/>
    </source>
</evidence>
<dbReference type="SUPFAM" id="SSF56954">
    <property type="entry name" value="Outer membrane efflux proteins (OEP)"/>
    <property type="match status" value="1"/>
</dbReference>
<name>A0ABU8WHI2_9BURK</name>
<evidence type="ECO:0000256" key="4">
    <source>
        <dbReference type="ARBA" id="ARBA00023136"/>
    </source>
</evidence>
<dbReference type="RefSeq" id="WP_340341515.1">
    <property type="nucleotide sequence ID" value="NZ_JBBKZT010000003.1"/>
</dbReference>
<dbReference type="PANTHER" id="PTHR30026">
    <property type="entry name" value="OUTER MEMBRANE PROTEIN TOLC"/>
    <property type="match status" value="1"/>
</dbReference>
<feature type="signal peptide" evidence="7">
    <location>
        <begin position="1"/>
        <end position="19"/>
    </location>
</feature>
<comment type="subcellular location">
    <subcellularLocation>
        <location evidence="1">Cell outer membrane</location>
    </subcellularLocation>
</comment>
<evidence type="ECO:0000256" key="5">
    <source>
        <dbReference type="ARBA" id="ARBA00023237"/>
    </source>
</evidence>
<comment type="caution">
    <text evidence="8">The sequence shown here is derived from an EMBL/GenBank/DDBJ whole genome shotgun (WGS) entry which is preliminary data.</text>
</comment>
<keyword evidence="2" id="KW-1134">Transmembrane beta strand</keyword>
<keyword evidence="4" id="KW-0472">Membrane</keyword>
<evidence type="ECO:0000256" key="6">
    <source>
        <dbReference type="SAM" id="Coils"/>
    </source>
</evidence>
<accession>A0ABU8WHI2</accession>
<keyword evidence="9" id="KW-1185">Reference proteome</keyword>
<dbReference type="PANTHER" id="PTHR30026:SF21">
    <property type="entry name" value="SLR1270 PROTEIN"/>
    <property type="match status" value="1"/>
</dbReference>